<keyword evidence="2" id="KW-1133">Transmembrane helix</keyword>
<dbReference type="EMBL" id="HBGD01002260">
    <property type="protein sequence ID" value="CAD9078654.1"/>
    <property type="molecule type" value="Transcribed_RNA"/>
</dbReference>
<feature type="region of interest" description="Disordered" evidence="1">
    <location>
        <begin position="191"/>
        <end position="211"/>
    </location>
</feature>
<name>A0A7S1KNA0_9EUKA</name>
<reference evidence="3" key="1">
    <citation type="submission" date="2021-01" db="EMBL/GenBank/DDBJ databases">
        <authorList>
            <person name="Corre E."/>
            <person name="Pelletier E."/>
            <person name="Niang G."/>
            <person name="Scheremetjew M."/>
            <person name="Finn R."/>
            <person name="Kale V."/>
            <person name="Holt S."/>
            <person name="Cochrane G."/>
            <person name="Meng A."/>
            <person name="Brown T."/>
            <person name="Cohen L."/>
        </authorList>
    </citation>
    <scope>NUCLEOTIDE SEQUENCE</scope>
    <source>
        <strain evidence="3">WS</strain>
    </source>
</reference>
<keyword evidence="2" id="KW-0472">Membrane</keyword>
<sequence>MTPTWNCFFSFLIILVAILATFSIGFFVAITTLGADDNTNFKQFLENKASEALQNLIPERSRITVPIDTKYISTLPQPPLNSLAHRHPLLGYLLMRNEQGEFHYDSKGSARDPKWDSRLWKRLQERYIRARFSVLDKVELTETMKFSSVIGRGGETVEGRSSESNTSPSDLEPELWIVPLLVCVTEGVDVKQSGHTSNEPSPPQQIPEQQNVAVQDQRTWGVPRSSRCAPCKPMSYVQRQIQLLRDHKWFLTEPFQSYISDLSLLQMGDGGVYCVDGMLSVSRIRHQEHEVSQ</sequence>
<feature type="transmembrane region" description="Helical" evidence="2">
    <location>
        <begin position="7"/>
        <end position="30"/>
    </location>
</feature>
<accession>A0A7S1KNA0</accession>
<evidence type="ECO:0000256" key="2">
    <source>
        <dbReference type="SAM" id="Phobius"/>
    </source>
</evidence>
<evidence type="ECO:0000256" key="1">
    <source>
        <dbReference type="SAM" id="MobiDB-lite"/>
    </source>
</evidence>
<dbReference type="AlphaFoldDB" id="A0A7S1KNA0"/>
<gene>
    <name evidence="3" type="ORF">PCOS0759_LOCUS1886</name>
</gene>
<evidence type="ECO:0000313" key="3">
    <source>
        <dbReference type="EMBL" id="CAD9078654.1"/>
    </source>
</evidence>
<keyword evidence="2" id="KW-0812">Transmembrane</keyword>
<organism evidence="3">
    <name type="scientific">Percolomonas cosmopolitus</name>
    <dbReference type="NCBI Taxonomy" id="63605"/>
    <lineage>
        <taxon>Eukaryota</taxon>
        <taxon>Discoba</taxon>
        <taxon>Heterolobosea</taxon>
        <taxon>Tetramitia</taxon>
        <taxon>Eutetramitia</taxon>
        <taxon>Percolomonadidae</taxon>
        <taxon>Percolomonas</taxon>
    </lineage>
</organism>
<protein>
    <submittedName>
        <fullName evidence="3">Uncharacterized protein</fullName>
    </submittedName>
</protein>
<proteinExistence type="predicted"/>